<dbReference type="Pfam" id="PF11307">
    <property type="entry name" value="DUF3109"/>
    <property type="match status" value="1"/>
</dbReference>
<dbReference type="InterPro" id="IPR021458">
    <property type="entry name" value="Rv0495c"/>
</dbReference>
<organism evidence="1">
    <name type="scientific">Myoviridae sp. ctByu2</name>
    <dbReference type="NCBI Taxonomy" id="2827668"/>
    <lineage>
        <taxon>Viruses</taxon>
        <taxon>Duplodnaviria</taxon>
        <taxon>Heunggongvirae</taxon>
        <taxon>Uroviricota</taxon>
        <taxon>Caudoviricetes</taxon>
    </lineage>
</organism>
<name>A0A8S5S9G4_9CAUD</name>
<sequence length="193" mass="21665">MANKKYVAINGIYVEKAIFSTYFVCDYDVCKGKCCYATLSDGTYLLGGGLTNDEAKELTRKRHALLKYVPNKLQQFAVTPVVYTAFGNFTCLSDNNVCCYSDSENRCCALKNAHKSGDLSFPIPVECSLYPLSYEGPNTKAGYLKLLHTFDEFCGCAYEKGNREKICVIDFVKDSIIRLLGTEFFDALKNYKL</sequence>
<protein>
    <recommendedName>
        <fullName evidence="2">DUF3109 family protein</fullName>
    </recommendedName>
</protein>
<reference evidence="1" key="1">
    <citation type="journal article" date="2021" name="Proc. Natl. Acad. Sci. U.S.A.">
        <title>A Catalog of Tens of Thousands of Viruses from Human Metagenomes Reveals Hidden Associations with Chronic Diseases.</title>
        <authorList>
            <person name="Tisza M.J."/>
            <person name="Buck C.B."/>
        </authorList>
    </citation>
    <scope>NUCLEOTIDE SEQUENCE</scope>
    <source>
        <strain evidence="1">CtByu2</strain>
    </source>
</reference>
<evidence type="ECO:0000313" key="1">
    <source>
        <dbReference type="EMBL" id="DAF47574.1"/>
    </source>
</evidence>
<dbReference type="EMBL" id="BK032557">
    <property type="protein sequence ID" value="DAF47574.1"/>
    <property type="molecule type" value="Genomic_DNA"/>
</dbReference>
<accession>A0A8S5S9G4</accession>
<evidence type="ECO:0008006" key="2">
    <source>
        <dbReference type="Google" id="ProtNLM"/>
    </source>
</evidence>
<proteinExistence type="predicted"/>